<dbReference type="AlphaFoldDB" id="A0A919M1H3"/>
<evidence type="ECO:0000313" key="2">
    <source>
        <dbReference type="EMBL" id="GID66200.1"/>
    </source>
</evidence>
<dbReference type="Gene3D" id="3.90.1300.10">
    <property type="entry name" value="Amidase signature (AS) domain"/>
    <property type="match status" value="1"/>
</dbReference>
<dbReference type="GO" id="GO:0012505">
    <property type="term" value="C:endomembrane system"/>
    <property type="evidence" value="ECO:0007669"/>
    <property type="project" value="TreeGrafter"/>
</dbReference>
<dbReference type="InterPro" id="IPR052739">
    <property type="entry name" value="FAAH2"/>
</dbReference>
<dbReference type="EMBL" id="BOMH01000031">
    <property type="protein sequence ID" value="GID66200.1"/>
    <property type="molecule type" value="Genomic_DNA"/>
</dbReference>
<gene>
    <name evidence="2" type="ORF">Acy02nite_40810</name>
</gene>
<accession>A0A919M1H3</accession>
<dbReference type="PANTHER" id="PTHR43372">
    <property type="entry name" value="FATTY-ACID AMIDE HYDROLASE"/>
    <property type="match status" value="1"/>
</dbReference>
<name>A0A919M1H3_9ACTN</name>
<protein>
    <submittedName>
        <fullName evidence="2">Amidase</fullName>
    </submittedName>
</protein>
<evidence type="ECO:0000313" key="3">
    <source>
        <dbReference type="Proteomes" id="UP000619479"/>
    </source>
</evidence>
<keyword evidence="3" id="KW-1185">Reference proteome</keyword>
<dbReference type="InterPro" id="IPR023631">
    <property type="entry name" value="Amidase_dom"/>
</dbReference>
<organism evidence="2 3">
    <name type="scientific">Actinoplanes cyaneus</name>
    <dbReference type="NCBI Taxonomy" id="52696"/>
    <lineage>
        <taxon>Bacteria</taxon>
        <taxon>Bacillati</taxon>
        <taxon>Actinomycetota</taxon>
        <taxon>Actinomycetes</taxon>
        <taxon>Micromonosporales</taxon>
        <taxon>Micromonosporaceae</taxon>
        <taxon>Actinoplanes</taxon>
    </lineage>
</organism>
<sequence>MQSDDPIWWPAHRVAAAIAARTMSAREYLDELLARVDRYNDRLNLVVTIDERARDRAREADEAVVRGEPLGPLHGVPMTVKDCLATAGLTTTGGMEQLARYVPRADAGSVAALRRAGANIFGKTNLPAGSADLQSYNDLFGVARNPWNPAYTTGGSSGGACGAVAAGFTPLELGSDVAGSIRVPAAFCGVLGHKPSFGLVPMTGHVPPFPYRVTPPDLAVIGPIARCVEDLELTLGVLAGPHPMDRPGWQVSLPPARPIRRVAIWSDDPYCPVDREVREAVEAAGARLAAAGVTVEPARPSGIRLAASDKVFRRLLAGAGSRAGATGAQFAAEFVEQSYQEWLDADDRRARLREYWKQFFAQYDALLLPVAPNVTIPHDLRPFAERQVLIDGVARPYWDQLVWAGLTGVGHLPSTVVPVGHDSRGLPIGVAVASDYLLDRTALAAARMLAGVSEPPGHPDLDLMLTAGGVAR</sequence>
<feature type="domain" description="Amidase" evidence="1">
    <location>
        <begin position="28"/>
        <end position="441"/>
    </location>
</feature>
<reference evidence="2" key="1">
    <citation type="submission" date="2021-01" db="EMBL/GenBank/DDBJ databases">
        <title>Whole genome shotgun sequence of Actinoplanes cyaneus NBRC 14990.</title>
        <authorList>
            <person name="Komaki H."/>
            <person name="Tamura T."/>
        </authorList>
    </citation>
    <scope>NUCLEOTIDE SEQUENCE</scope>
    <source>
        <strain evidence="2">NBRC 14990</strain>
    </source>
</reference>
<dbReference type="RefSeq" id="WP_203742728.1">
    <property type="nucleotide sequence ID" value="NZ_BAAAUC010000014.1"/>
</dbReference>
<dbReference type="Proteomes" id="UP000619479">
    <property type="component" value="Unassembled WGS sequence"/>
</dbReference>
<dbReference type="Pfam" id="PF01425">
    <property type="entry name" value="Amidase"/>
    <property type="match status" value="1"/>
</dbReference>
<dbReference type="InterPro" id="IPR036928">
    <property type="entry name" value="AS_sf"/>
</dbReference>
<dbReference type="SUPFAM" id="SSF75304">
    <property type="entry name" value="Amidase signature (AS) enzymes"/>
    <property type="match status" value="1"/>
</dbReference>
<dbReference type="PANTHER" id="PTHR43372:SF4">
    <property type="entry name" value="FATTY-ACID AMIDE HYDROLASE 2"/>
    <property type="match status" value="1"/>
</dbReference>
<proteinExistence type="predicted"/>
<comment type="caution">
    <text evidence="2">The sequence shown here is derived from an EMBL/GenBank/DDBJ whole genome shotgun (WGS) entry which is preliminary data.</text>
</comment>
<evidence type="ECO:0000259" key="1">
    <source>
        <dbReference type="Pfam" id="PF01425"/>
    </source>
</evidence>